<protein>
    <submittedName>
        <fullName evidence="1">Uncharacterized protein</fullName>
    </submittedName>
</protein>
<name>A0A482W8Q7_ASBVE</name>
<dbReference type="Proteomes" id="UP000292052">
    <property type="component" value="Unassembled WGS sequence"/>
</dbReference>
<proteinExistence type="predicted"/>
<dbReference type="PANTHER" id="PTHR28457:SF1">
    <property type="entry name" value="CILIA- AND FLAGELLA-ASSOCIATED PROTEIN 119"/>
    <property type="match status" value="1"/>
</dbReference>
<evidence type="ECO:0000313" key="1">
    <source>
        <dbReference type="EMBL" id="RZC41129.1"/>
    </source>
</evidence>
<keyword evidence="2" id="KW-1185">Reference proteome</keyword>
<gene>
    <name evidence="1" type="ORF">BDFB_009096</name>
</gene>
<dbReference type="STRING" id="1661398.A0A482W8Q7"/>
<dbReference type="OrthoDB" id="425082at2759"/>
<dbReference type="InterPro" id="IPR032727">
    <property type="entry name" value="CLAMP"/>
</dbReference>
<evidence type="ECO:0000313" key="2">
    <source>
        <dbReference type="Proteomes" id="UP000292052"/>
    </source>
</evidence>
<dbReference type="PANTHER" id="PTHR28457">
    <property type="entry name" value="COILED-COIL DOMAIN-CONTAINING PROTEIN 189"/>
    <property type="match status" value="1"/>
</dbReference>
<dbReference type="EMBL" id="QDEB01019970">
    <property type="protein sequence ID" value="RZC41129.1"/>
    <property type="molecule type" value="Genomic_DNA"/>
</dbReference>
<sequence>MKAFDNIALNDNKYQIQIEQYQVRSPKKSERSIDQNSSSSEDEYLAYREGKLPTKSPQIAIWNYLPKKDVKFLLELDKRDATRSFIEDKLQKRPKGIPRIIFRELMYTVIKFCRASKFTVEQTGAVLSQFYLTHLFFTSCLNVGAEKVYEYFKELQLCHSLPFPPGSIKLFNLEEIKNVMIFFCRLYLRNLPIIRFMTLPNFILRVDYPLEPDIVLGKKKKDKKKRKGKGKKKKK</sequence>
<comment type="caution">
    <text evidence="1">The sequence shown here is derived from an EMBL/GenBank/DDBJ whole genome shotgun (WGS) entry which is preliminary data.</text>
</comment>
<dbReference type="Pfam" id="PF14769">
    <property type="entry name" value="CLAMP"/>
    <property type="match status" value="1"/>
</dbReference>
<organism evidence="1 2">
    <name type="scientific">Asbolus verrucosus</name>
    <name type="common">Desert ironclad beetle</name>
    <dbReference type="NCBI Taxonomy" id="1661398"/>
    <lineage>
        <taxon>Eukaryota</taxon>
        <taxon>Metazoa</taxon>
        <taxon>Ecdysozoa</taxon>
        <taxon>Arthropoda</taxon>
        <taxon>Hexapoda</taxon>
        <taxon>Insecta</taxon>
        <taxon>Pterygota</taxon>
        <taxon>Neoptera</taxon>
        <taxon>Endopterygota</taxon>
        <taxon>Coleoptera</taxon>
        <taxon>Polyphaga</taxon>
        <taxon>Cucujiformia</taxon>
        <taxon>Tenebrionidae</taxon>
        <taxon>Pimeliinae</taxon>
        <taxon>Asbolus</taxon>
    </lineage>
</organism>
<dbReference type="AlphaFoldDB" id="A0A482W8Q7"/>
<accession>A0A482W8Q7</accession>
<reference evidence="1 2" key="1">
    <citation type="submission" date="2017-03" db="EMBL/GenBank/DDBJ databases">
        <title>Genome of the blue death feigning beetle - Asbolus verrucosus.</title>
        <authorList>
            <person name="Rider S.D."/>
        </authorList>
    </citation>
    <scope>NUCLEOTIDE SEQUENCE [LARGE SCALE GENOMIC DNA]</scope>
    <source>
        <strain evidence="1">Butters</strain>
        <tissue evidence="1">Head and leg muscle</tissue>
    </source>
</reference>